<comment type="function">
    <text evidence="8">Involved in the regulation of telomere length, clustering and has a specific role in telomere position effect (TPE).</text>
</comment>
<dbReference type="GO" id="GO:0031848">
    <property type="term" value="P:protection from non-homologous end joining at telomere"/>
    <property type="evidence" value="ECO:0007669"/>
    <property type="project" value="TreeGrafter"/>
</dbReference>
<evidence type="ECO:0000256" key="8">
    <source>
        <dbReference type="RuleBase" id="RU367107"/>
    </source>
</evidence>
<feature type="region of interest" description="Disordered" evidence="9">
    <location>
        <begin position="246"/>
        <end position="314"/>
    </location>
</feature>
<feature type="compositionally biased region" description="Basic and acidic residues" evidence="9">
    <location>
        <begin position="259"/>
        <end position="271"/>
    </location>
</feature>
<dbReference type="InterPro" id="IPR017930">
    <property type="entry name" value="Myb_dom"/>
</dbReference>
<dbReference type="PANTHER" id="PTHR16466:SF6">
    <property type="entry name" value="TELOMERIC REPEAT-BINDING FACTOR 2-INTERACTING PROTEIN 1"/>
    <property type="match status" value="1"/>
</dbReference>
<dbReference type="Pfam" id="PF11626">
    <property type="entry name" value="Rap1_C"/>
    <property type="match status" value="1"/>
</dbReference>
<sequence>MPKKSSSSAKRKAKTSSGQEEQDDHSLVSLTTLDNSQVAAAVLAEVAKEASGTLGDMMEDEKRDNSKRNHVNKTAQGKNKKGKHRATKDSPAPEKNEDASGVNKEEKEIKQETKEEVSNTEKDENSEEEKRPGNEKKPEVAKDNSNEQELITRPNNANFSHLLDGKTFAIYGKTDAVKDVKMMVEILGAKITNEMGPGVIPLVRSASTAVPAEFDDGYTFDLIYSIHKNGKIPSLEEFKVKRPPNLPGNVKINTSDLTDAEKKDREADIKSVAESLPLPPAPHPAAKRTRKASAKSKSGLANADSEYTTPKKRSSKFTVTEDEAILDLVRRNPYLRSTHSFYAQIAQIPLLSNHTGNSIRFRFRKILSKRIEWVYKVDPATNEIQLDPETNEPIKVKHLPGLLKSQYTAEEDYNLCKAVQDFKENGSSLSTRKRRSESTVPEIVFKQMAEKYPRHSIMSWRDRYRKFASVYGLEKYVKYYDDCIAAGKKPAPMRNLSSRAQSRKRERDSLSVKSEDQNANKKPKIEDSKREGESNVSVSVSDLGVAQIQELARASVQKSADEEMKDGASESSKKQETAADSALSQSANLFEDADEMKALNIDFTGSLSSHNGLTGTITLSSLEKAEPEPIEDREKVNVEETIKDIEDLFGDFGSDIRSSEQLCEAIHKKTGISAAWLSYWFDCSCGMINVFLDVVQNYLKTGELIMKNHAGFWTEDQDRMLLDESKLPDLYKLHGTESVNKRRAALVGQSSNVVS</sequence>
<keyword evidence="2 8" id="KW-0158">Chromosome</keyword>
<proteinExistence type="inferred from homology"/>
<evidence type="ECO:0000256" key="6">
    <source>
        <dbReference type="ARBA" id="ARBA00023163"/>
    </source>
</evidence>
<dbReference type="InterPro" id="IPR001005">
    <property type="entry name" value="SANT/Myb"/>
</dbReference>
<feature type="region of interest" description="Disordered" evidence="9">
    <location>
        <begin position="554"/>
        <end position="580"/>
    </location>
</feature>
<dbReference type="Proteomes" id="UP000478008">
    <property type="component" value="Unassembled WGS sequence"/>
</dbReference>
<feature type="region of interest" description="Disordered" evidence="9">
    <location>
        <begin position="490"/>
        <end position="538"/>
    </location>
</feature>
<feature type="domain" description="HTH myb-type" evidence="10">
    <location>
        <begin position="309"/>
        <end position="371"/>
    </location>
</feature>
<dbReference type="GO" id="GO:0010833">
    <property type="term" value="P:telomere maintenance via telomere lengthening"/>
    <property type="evidence" value="ECO:0007669"/>
    <property type="project" value="UniProtKB-UniRule"/>
</dbReference>
<protein>
    <recommendedName>
        <fullName evidence="8">DNA-binding protein RAP1</fullName>
    </recommendedName>
</protein>
<evidence type="ECO:0000313" key="11">
    <source>
        <dbReference type="EMBL" id="VUG19589.1"/>
    </source>
</evidence>
<dbReference type="CDD" id="cd11655">
    <property type="entry name" value="rap1_myb-like"/>
    <property type="match status" value="1"/>
</dbReference>
<comment type="similarity">
    <text evidence="1 8">Belongs to the RAP1 family.</text>
</comment>
<dbReference type="PROSITE" id="PS51294">
    <property type="entry name" value="HTH_MYB"/>
    <property type="match status" value="1"/>
</dbReference>
<dbReference type="InterPro" id="IPR021661">
    <property type="entry name" value="Rap1_C"/>
</dbReference>
<feature type="compositionally biased region" description="Basic and acidic residues" evidence="9">
    <location>
        <begin position="87"/>
        <end position="145"/>
    </location>
</feature>
<evidence type="ECO:0000256" key="2">
    <source>
        <dbReference type="ARBA" id="ARBA00022454"/>
    </source>
</evidence>
<dbReference type="GO" id="GO:0070187">
    <property type="term" value="C:shelterin complex"/>
    <property type="evidence" value="ECO:0007669"/>
    <property type="project" value="TreeGrafter"/>
</dbReference>
<evidence type="ECO:0000256" key="7">
    <source>
        <dbReference type="ARBA" id="ARBA00023242"/>
    </source>
</evidence>
<dbReference type="InterPro" id="IPR009057">
    <property type="entry name" value="Homeodomain-like_sf"/>
</dbReference>
<feature type="compositionally biased region" description="Basic and acidic residues" evidence="9">
    <location>
        <begin position="559"/>
        <end position="577"/>
    </location>
</feature>
<feature type="compositionally biased region" description="Basic residues" evidence="9">
    <location>
        <begin position="285"/>
        <end position="294"/>
    </location>
</feature>
<feature type="compositionally biased region" description="Basic residues" evidence="9">
    <location>
        <begin position="1"/>
        <end position="14"/>
    </location>
</feature>
<dbReference type="Pfam" id="PF09197">
    <property type="entry name" value="Rap1-DNA-bind"/>
    <property type="match status" value="1"/>
</dbReference>
<dbReference type="InterPro" id="IPR015280">
    <property type="entry name" value="Rap1_DNA-bd"/>
</dbReference>
<evidence type="ECO:0000256" key="1">
    <source>
        <dbReference type="ARBA" id="ARBA00010467"/>
    </source>
</evidence>
<evidence type="ECO:0000256" key="3">
    <source>
        <dbReference type="ARBA" id="ARBA00022895"/>
    </source>
</evidence>
<keyword evidence="3 8" id="KW-0779">Telomere</keyword>
<comment type="subunit">
    <text evidence="8">Homodimer.</text>
</comment>
<evidence type="ECO:0000256" key="4">
    <source>
        <dbReference type="ARBA" id="ARBA00023015"/>
    </source>
</evidence>
<keyword evidence="6" id="KW-0804">Transcription</keyword>
<name>A0A7D9H4L2_DEKBR</name>
<dbReference type="GO" id="GO:0042162">
    <property type="term" value="F:telomeric DNA binding"/>
    <property type="evidence" value="ECO:0007669"/>
    <property type="project" value="TreeGrafter"/>
</dbReference>
<feature type="region of interest" description="Disordered" evidence="9">
    <location>
        <begin position="1"/>
        <end position="30"/>
    </location>
</feature>
<dbReference type="PANTHER" id="PTHR16466">
    <property type="entry name" value="TELOMERE REPEAT-BINDING FACTOR 2-INTERACTING PROTEIN 1"/>
    <property type="match status" value="1"/>
</dbReference>
<evidence type="ECO:0000256" key="5">
    <source>
        <dbReference type="ARBA" id="ARBA00023159"/>
    </source>
</evidence>
<reference evidence="11 12" key="1">
    <citation type="submission" date="2019-07" db="EMBL/GenBank/DDBJ databases">
        <authorList>
            <person name="Friedrich A."/>
            <person name="Schacherer J."/>
        </authorList>
    </citation>
    <scope>NUCLEOTIDE SEQUENCE [LARGE SCALE GENOMIC DNA]</scope>
</reference>
<feature type="region of interest" description="Disordered" evidence="9">
    <location>
        <begin position="50"/>
        <end position="152"/>
    </location>
</feature>
<evidence type="ECO:0000259" key="10">
    <source>
        <dbReference type="PROSITE" id="PS51294"/>
    </source>
</evidence>
<keyword evidence="7 8" id="KW-0539">Nucleus</keyword>
<dbReference type="EMBL" id="CABFWN010000005">
    <property type="protein sequence ID" value="VUG19589.1"/>
    <property type="molecule type" value="Genomic_DNA"/>
</dbReference>
<accession>A0A7D9H4L2</accession>
<keyword evidence="12" id="KW-1185">Reference proteome</keyword>
<comment type="subcellular location">
    <subcellularLocation>
        <location evidence="8">Nucleus</location>
    </subcellularLocation>
    <subcellularLocation>
        <location evidence="8">Chromosome</location>
        <location evidence="8">Telomere</location>
    </subcellularLocation>
</comment>
<organism evidence="11 12">
    <name type="scientific">Dekkera bruxellensis</name>
    <name type="common">Brettanomyces custersii</name>
    <dbReference type="NCBI Taxonomy" id="5007"/>
    <lineage>
        <taxon>Eukaryota</taxon>
        <taxon>Fungi</taxon>
        <taxon>Dikarya</taxon>
        <taxon>Ascomycota</taxon>
        <taxon>Saccharomycotina</taxon>
        <taxon>Pichiomycetes</taxon>
        <taxon>Pichiales</taxon>
        <taxon>Pichiaceae</taxon>
        <taxon>Brettanomyces</taxon>
    </lineage>
</organism>
<evidence type="ECO:0000256" key="9">
    <source>
        <dbReference type="SAM" id="MobiDB-lite"/>
    </source>
</evidence>
<gene>
    <name evidence="11" type="ORF">DEBR0S5_06656G</name>
</gene>
<feature type="compositionally biased region" description="Basic and acidic residues" evidence="9">
    <location>
        <begin position="503"/>
        <end position="533"/>
    </location>
</feature>
<dbReference type="SMART" id="SM00717">
    <property type="entry name" value="SANT"/>
    <property type="match status" value="2"/>
</dbReference>
<dbReference type="SUPFAM" id="SSF46689">
    <property type="entry name" value="Homeodomain-like"/>
    <property type="match status" value="2"/>
</dbReference>
<dbReference type="AlphaFoldDB" id="A0A7D9H4L2"/>
<keyword evidence="4" id="KW-0805">Transcription regulation</keyword>
<dbReference type="Gene3D" id="1.10.10.60">
    <property type="entry name" value="Homeodomain-like"/>
    <property type="match status" value="2"/>
</dbReference>
<keyword evidence="5" id="KW-0010">Activator</keyword>
<evidence type="ECO:0000313" key="12">
    <source>
        <dbReference type="Proteomes" id="UP000478008"/>
    </source>
</evidence>
<dbReference type="InterPro" id="IPR039595">
    <property type="entry name" value="TE2IP/Rap1"/>
</dbReference>